<accession>A0A5B8SWJ0</accession>
<dbReference type="Proteomes" id="UP000321272">
    <property type="component" value="Chromosome"/>
</dbReference>
<dbReference type="Gene3D" id="2.40.128.110">
    <property type="entry name" value="Lipid/polyisoprenoid-binding, YceI-like"/>
    <property type="match status" value="1"/>
</dbReference>
<feature type="signal peptide" evidence="1">
    <location>
        <begin position="1"/>
        <end position="25"/>
    </location>
</feature>
<keyword evidence="1" id="KW-0732">Signal</keyword>
<dbReference type="OrthoDB" id="6181957at2"/>
<organism evidence="2 3">
    <name type="scientific">Pistricoccus aurantiacus</name>
    <dbReference type="NCBI Taxonomy" id="1883414"/>
    <lineage>
        <taxon>Bacteria</taxon>
        <taxon>Pseudomonadati</taxon>
        <taxon>Pseudomonadota</taxon>
        <taxon>Gammaproteobacteria</taxon>
        <taxon>Oceanospirillales</taxon>
        <taxon>Halomonadaceae</taxon>
        <taxon>Pistricoccus</taxon>
    </lineage>
</organism>
<dbReference type="KEGG" id="paur:FGL86_08670"/>
<dbReference type="RefSeq" id="WP_147184195.1">
    <property type="nucleotide sequence ID" value="NZ_CP042382.1"/>
</dbReference>
<protein>
    <recommendedName>
        <fullName evidence="4">YceI family protein</fullName>
    </recommendedName>
</protein>
<dbReference type="EMBL" id="CP042382">
    <property type="protein sequence ID" value="QEA39140.1"/>
    <property type="molecule type" value="Genomic_DNA"/>
</dbReference>
<evidence type="ECO:0008006" key="4">
    <source>
        <dbReference type="Google" id="ProtNLM"/>
    </source>
</evidence>
<feature type="chain" id="PRO_5023073176" description="YceI family protein" evidence="1">
    <location>
        <begin position="26"/>
        <end position="206"/>
    </location>
</feature>
<evidence type="ECO:0000313" key="2">
    <source>
        <dbReference type="EMBL" id="QEA39140.1"/>
    </source>
</evidence>
<evidence type="ECO:0000313" key="3">
    <source>
        <dbReference type="Proteomes" id="UP000321272"/>
    </source>
</evidence>
<gene>
    <name evidence="2" type="ORF">FGL86_08670</name>
</gene>
<sequence length="206" mass="22961">MARVTRCSIGVLSLFAFTWILPVQAAWKLEPDASHVDATVVEITPEGPVPHQHRIHQLEGSIDSEGNLSMPLRLNQLEAMETLEPLPSWFSRVADRPAATVITHIPPQRLDELAVGESLTETLQFKAESQVEKERQAPVELRFTRESPDLIRVTNAQRIVLDGQQIMANSNARTILQLLGYEQLGDEIPITLEAVLRNSDGMSDPE</sequence>
<proteinExistence type="predicted"/>
<name>A0A5B8SWJ0_9GAMM</name>
<evidence type="ECO:0000256" key="1">
    <source>
        <dbReference type="SAM" id="SignalP"/>
    </source>
</evidence>
<dbReference type="AlphaFoldDB" id="A0A5B8SWJ0"/>
<reference evidence="2 3" key="1">
    <citation type="submission" date="2019-06" db="EMBL/GenBank/DDBJ databases">
        <title>Genome analyses of bacteria isolated from kimchi.</title>
        <authorList>
            <person name="Lee S."/>
            <person name="Ahn S."/>
            <person name="Roh S."/>
        </authorList>
    </citation>
    <scope>NUCLEOTIDE SEQUENCE [LARGE SCALE GENOMIC DNA]</scope>
    <source>
        <strain evidence="2 3">CBA4606</strain>
    </source>
</reference>
<keyword evidence="3" id="KW-1185">Reference proteome</keyword>
<dbReference type="InterPro" id="IPR036761">
    <property type="entry name" value="TTHA0802/YceI-like_sf"/>
</dbReference>